<comment type="caution">
    <text evidence="2">The sequence shown here is derived from an EMBL/GenBank/DDBJ whole genome shotgun (WGS) entry which is preliminary data.</text>
</comment>
<evidence type="ECO:0008006" key="4">
    <source>
        <dbReference type="Google" id="ProtNLM"/>
    </source>
</evidence>
<evidence type="ECO:0000313" key="3">
    <source>
        <dbReference type="Proteomes" id="UP000683360"/>
    </source>
</evidence>
<dbReference type="Proteomes" id="UP000683360">
    <property type="component" value="Unassembled WGS sequence"/>
</dbReference>
<feature type="coiled-coil region" evidence="1">
    <location>
        <begin position="198"/>
        <end position="225"/>
    </location>
</feature>
<reference evidence="2" key="1">
    <citation type="submission" date="2021-03" db="EMBL/GenBank/DDBJ databases">
        <authorList>
            <person name="Bekaert M."/>
        </authorList>
    </citation>
    <scope>NUCLEOTIDE SEQUENCE</scope>
</reference>
<organism evidence="2 3">
    <name type="scientific">Mytilus edulis</name>
    <name type="common">Blue mussel</name>
    <dbReference type="NCBI Taxonomy" id="6550"/>
    <lineage>
        <taxon>Eukaryota</taxon>
        <taxon>Metazoa</taxon>
        <taxon>Spiralia</taxon>
        <taxon>Lophotrochozoa</taxon>
        <taxon>Mollusca</taxon>
        <taxon>Bivalvia</taxon>
        <taxon>Autobranchia</taxon>
        <taxon>Pteriomorphia</taxon>
        <taxon>Mytilida</taxon>
        <taxon>Mytiloidea</taxon>
        <taxon>Mytilidae</taxon>
        <taxon>Mytilinae</taxon>
        <taxon>Mytilus</taxon>
    </lineage>
</organism>
<dbReference type="AlphaFoldDB" id="A0A8S3RCD5"/>
<accession>A0A8S3RCD5</accession>
<dbReference type="EMBL" id="CAJPWZ010001067">
    <property type="protein sequence ID" value="CAG2207001.1"/>
    <property type="molecule type" value="Genomic_DNA"/>
</dbReference>
<feature type="coiled-coil region" evidence="1">
    <location>
        <begin position="126"/>
        <end position="153"/>
    </location>
</feature>
<gene>
    <name evidence="2" type="ORF">MEDL_21306</name>
</gene>
<sequence length="426" mass="48469">MQLSVGGYQGLEDVIRQIKYINRMPVIRVEYKDDEGDFVDLTPNNFTRFLRVVRALPVLSDFPVVNIRVSEGSSPFLQKQLSSDETKRYPTKSSRKELSFEKEDSETAVETTFDLFEYKSPIEYSLETLKEEMIEIETQVESAGEHLEHLNNKYANRNLNKGRGKQCSNCHLRLDHNMRNCTIDKCLTSEQCGDPSKHPDERSLMDSATEDLKRLEKELRNKTNEYDTRLKGLNSARSSFAQKIRGALINSKKDKYLVKTGSGMFVPKSGLVNQDIAKLEKHFHGKVPDNVSEMSKTFQSIIQNFDKKTFYTGASSIKNPARKTLEENNVFPVKFPVPSTCTVTSGTSSPASSGIETWPVISPPSSSNLWDLLFYIKMVRRSHFLVCIYISNISLTAQLYIIIRTAIPITSMGVRQNILLYNNKTI</sequence>
<dbReference type="OrthoDB" id="6107523at2759"/>
<evidence type="ECO:0000256" key="1">
    <source>
        <dbReference type="SAM" id="Coils"/>
    </source>
</evidence>
<proteinExistence type="predicted"/>
<keyword evidence="3" id="KW-1185">Reference proteome</keyword>
<keyword evidence="1" id="KW-0175">Coiled coil</keyword>
<protein>
    <recommendedName>
        <fullName evidence="4">PB1 domain-containing protein</fullName>
    </recommendedName>
</protein>
<name>A0A8S3RCD5_MYTED</name>
<evidence type="ECO:0000313" key="2">
    <source>
        <dbReference type="EMBL" id="CAG2207001.1"/>
    </source>
</evidence>